<comment type="caution">
    <text evidence="1">The sequence shown here is derived from an EMBL/GenBank/DDBJ whole genome shotgun (WGS) entry which is preliminary data.</text>
</comment>
<sequence length="227" mass="25570">MKITIMTLFPEMIEQSISHSIIGRAIKKQLLDITAINIRDFANNKHKKVDDYPFGGGAGMLIMAPPVKDCYNHILSSSSTTNPPVIYMTPQGKVWNQAMAQEFSKEKEIILLCGHYEGIDQRVIDEIVTHEVSIGDYILTGGELAALVVIDSISRLVEGVLGKQESFQDESFSNGLLEYPQYTKPRIYNGVEVPEILLSGHHKNIEKYNRQQALEVTRKKRPELLID</sequence>
<gene>
    <name evidence="1" type="ORF">AN396_13145</name>
</gene>
<dbReference type="Proteomes" id="UP000188605">
    <property type="component" value="Unassembled WGS sequence"/>
</dbReference>
<dbReference type="EMBL" id="LJDB01000007">
    <property type="protein sequence ID" value="ONI42742.1"/>
    <property type="molecule type" value="Genomic_DNA"/>
</dbReference>
<reference evidence="1" key="1">
    <citation type="submission" date="2016-08" db="EMBL/GenBank/DDBJ databases">
        <authorList>
            <person name="Ngugi D.K."/>
            <person name="Miyake S."/>
            <person name="Stingl U."/>
        </authorList>
    </citation>
    <scope>NUCLEOTIDE SEQUENCE</scope>
    <source>
        <strain evidence="1">SCG-B11WGA-EpuloA1</strain>
    </source>
</reference>
<name>A0ACC8XGZ0_9FIRM</name>
<organism evidence="1 2">
    <name type="scientific">Candidatus Epulonipiscium fishelsonii</name>
    <dbReference type="NCBI Taxonomy" id="77094"/>
    <lineage>
        <taxon>Bacteria</taxon>
        <taxon>Bacillati</taxon>
        <taxon>Bacillota</taxon>
        <taxon>Clostridia</taxon>
        <taxon>Lachnospirales</taxon>
        <taxon>Lachnospiraceae</taxon>
        <taxon>Candidatus Epulonipiscium</taxon>
    </lineage>
</organism>
<proteinExistence type="predicted"/>
<evidence type="ECO:0000313" key="1">
    <source>
        <dbReference type="EMBL" id="ONI42742.1"/>
    </source>
</evidence>
<keyword evidence="2" id="KW-1185">Reference proteome</keyword>
<accession>A0ACC8XGZ0</accession>
<protein>
    <submittedName>
        <fullName evidence="1">tRNA (Guanosine(37)-N1)-methyltransferase TrmD</fullName>
    </submittedName>
</protein>
<evidence type="ECO:0000313" key="2">
    <source>
        <dbReference type="Proteomes" id="UP000188605"/>
    </source>
</evidence>